<evidence type="ECO:0000256" key="5">
    <source>
        <dbReference type="ARBA" id="ARBA00022645"/>
    </source>
</evidence>
<evidence type="ECO:0000256" key="7">
    <source>
        <dbReference type="ARBA" id="ARBA00022676"/>
    </source>
</evidence>
<dbReference type="Pfam" id="PF00905">
    <property type="entry name" value="Transpeptidase"/>
    <property type="match status" value="1"/>
</dbReference>
<proteinExistence type="inferred from homology"/>
<keyword evidence="11" id="KW-0573">Peptidoglycan synthesis</keyword>
<dbReference type="NCBIfam" id="TIGR02074">
    <property type="entry name" value="PBP_1a_fam"/>
    <property type="match status" value="1"/>
</dbReference>
<dbReference type="InterPro" id="IPR001264">
    <property type="entry name" value="Glyco_trans_51"/>
</dbReference>
<keyword evidence="8" id="KW-0808">Transferase</keyword>
<dbReference type="PANTHER" id="PTHR32282">
    <property type="entry name" value="BINDING PROTEIN TRANSPEPTIDASE, PUTATIVE-RELATED"/>
    <property type="match status" value="1"/>
</dbReference>
<organism evidence="21 22">
    <name type="scientific">Candidatus Nealsonbacteria bacterium CG_4_10_14_0_2_um_filter_38_17</name>
    <dbReference type="NCBI Taxonomy" id="1974680"/>
    <lineage>
        <taxon>Bacteria</taxon>
        <taxon>Candidatus Nealsoniibacteriota</taxon>
    </lineage>
</organism>
<feature type="domain" description="Glycosyl transferase family 51" evidence="20">
    <location>
        <begin position="84"/>
        <end position="256"/>
    </location>
</feature>
<comment type="subcellular location">
    <subcellularLocation>
        <location evidence="1">Cell membrane</location>
    </subcellularLocation>
</comment>
<keyword evidence="12 18" id="KW-0472">Membrane</keyword>
<dbReference type="GO" id="GO:0006508">
    <property type="term" value="P:proteolysis"/>
    <property type="evidence" value="ECO:0007669"/>
    <property type="project" value="UniProtKB-KW"/>
</dbReference>
<evidence type="ECO:0000256" key="3">
    <source>
        <dbReference type="ARBA" id="ARBA00007739"/>
    </source>
</evidence>
<dbReference type="InterPro" id="IPR036950">
    <property type="entry name" value="PBP_transglycosylase"/>
</dbReference>
<feature type="domain" description="Penicillin-binding protein transpeptidase" evidence="19">
    <location>
        <begin position="343"/>
        <end position="619"/>
    </location>
</feature>
<dbReference type="AlphaFoldDB" id="A0A2M7UYA3"/>
<evidence type="ECO:0000256" key="16">
    <source>
        <dbReference type="ARBA" id="ARBA00049902"/>
    </source>
</evidence>
<keyword evidence="14" id="KW-0961">Cell wall biogenesis/degradation</keyword>
<evidence type="ECO:0000259" key="19">
    <source>
        <dbReference type="Pfam" id="PF00905"/>
    </source>
</evidence>
<comment type="similarity">
    <text evidence="2">In the C-terminal section; belongs to the transpeptidase family.</text>
</comment>
<keyword evidence="9" id="KW-0378">Hydrolase</keyword>
<dbReference type="InterPro" id="IPR050396">
    <property type="entry name" value="Glycosyltr_51/Transpeptidase"/>
</dbReference>
<evidence type="ECO:0000313" key="22">
    <source>
        <dbReference type="Proteomes" id="UP000230760"/>
    </source>
</evidence>
<comment type="caution">
    <text evidence="21">The sequence shown here is derived from an EMBL/GenBank/DDBJ whole genome shotgun (WGS) entry which is preliminary data.</text>
</comment>
<sequence>MEFYNNGMAKRKFFRQTIQKRKNRKNIFLSILKFFLGIIIISTAGAVFVFVYYAKDLPRPEKFTEKRQIESTKIYDRTGEILLYEIYGEEKRTIVPLETIPDYLKKAVIATEDNNFYTHRGIDLKAITRAILADFKIKSAAQGASTISQQLIRSSFLSREKTVERKTREIILTLELERRYSKDQILYWYLNQIPFGQNAYGVEEASQTYFKKHISEITLAEAALLTALIRSPSYLSPYGENQEELINRKNFVLDRMANLGFISQETAKEAKKEELVFVKPLQSIKAPHFVLYVKDYLETKYGEDLKEKGLKVYTTLDWKFQEIAEAAVQEGVKRNETYHAYNGALVALDPKTGEILSMVGSADWFGESYPEGCDLTPEVDCLFDPMVNVATYKIGRQPGSAFKPFVYATAFQKGYDDKYIVVDEETNFGIWGGKPYIPQNYDGKFRGPVTLREALAQSLNVPSVKVLDFLAGLPDSIETAKNMGITTLDKPPSFYGLAIVLGGGEVKLLDMVSAYGVFATEGQRIPPTAVLKIEDSQGNIIEQNKKTPIRVLDIETCRLMSDILSDNEARSPIFGLNSSLHIEGYQVAAKTGTTQYYKDGWTIGYTPSIVVGVWVGNSDNSPMGKIPAASSGAPIWKNFMLQVLPNYPRENFVKPTISPTPTPLPTLIPESTPTSIPTPSPSPNLG</sequence>
<dbReference type="SUPFAM" id="SSF56601">
    <property type="entry name" value="beta-lactamase/transpeptidase-like"/>
    <property type="match status" value="1"/>
</dbReference>
<dbReference type="GO" id="GO:0009002">
    <property type="term" value="F:serine-type D-Ala-D-Ala carboxypeptidase activity"/>
    <property type="evidence" value="ECO:0007669"/>
    <property type="project" value="UniProtKB-EC"/>
</dbReference>
<evidence type="ECO:0000256" key="8">
    <source>
        <dbReference type="ARBA" id="ARBA00022679"/>
    </source>
</evidence>
<dbReference type="FunFam" id="1.10.3810.10:FF:000001">
    <property type="entry name" value="Penicillin-binding protein 1A"/>
    <property type="match status" value="1"/>
</dbReference>
<accession>A0A2M7UYA3</accession>
<evidence type="ECO:0000256" key="9">
    <source>
        <dbReference type="ARBA" id="ARBA00022801"/>
    </source>
</evidence>
<keyword evidence="18" id="KW-1133">Transmembrane helix</keyword>
<comment type="catalytic activity">
    <reaction evidence="15">
        <text>Preferential cleavage: (Ac)2-L-Lys-D-Ala-|-D-Ala. Also transpeptidation of peptidyl-alanyl moieties that are N-acyl substituents of D-alanine.</text>
        <dbReference type="EC" id="3.4.16.4"/>
    </reaction>
</comment>
<keyword evidence="13" id="KW-0511">Multifunctional enzyme</keyword>
<dbReference type="GO" id="GO:0005886">
    <property type="term" value="C:plasma membrane"/>
    <property type="evidence" value="ECO:0007669"/>
    <property type="project" value="UniProtKB-SubCell"/>
</dbReference>
<protein>
    <submittedName>
        <fullName evidence="21">Penicillin-binding protein</fullName>
    </submittedName>
</protein>
<dbReference type="GO" id="GO:0008955">
    <property type="term" value="F:peptidoglycan glycosyltransferase activity"/>
    <property type="evidence" value="ECO:0007669"/>
    <property type="project" value="UniProtKB-EC"/>
</dbReference>
<comment type="catalytic activity">
    <reaction evidence="16">
        <text>[GlcNAc-(1-&gt;4)-Mur2Ac(oyl-L-Ala-gamma-D-Glu-L-Lys-D-Ala-D-Ala)](n)-di-trans,octa-cis-undecaprenyl diphosphate + beta-D-GlcNAc-(1-&gt;4)-Mur2Ac(oyl-L-Ala-gamma-D-Glu-L-Lys-D-Ala-D-Ala)-di-trans,octa-cis-undecaprenyl diphosphate = [GlcNAc-(1-&gt;4)-Mur2Ac(oyl-L-Ala-gamma-D-Glu-L-Lys-D-Ala-D-Ala)](n+1)-di-trans,octa-cis-undecaprenyl diphosphate + di-trans,octa-cis-undecaprenyl diphosphate + H(+)</text>
        <dbReference type="Rhea" id="RHEA:23708"/>
        <dbReference type="Rhea" id="RHEA-COMP:9602"/>
        <dbReference type="Rhea" id="RHEA-COMP:9603"/>
        <dbReference type="ChEBI" id="CHEBI:15378"/>
        <dbReference type="ChEBI" id="CHEBI:58405"/>
        <dbReference type="ChEBI" id="CHEBI:60033"/>
        <dbReference type="ChEBI" id="CHEBI:78435"/>
        <dbReference type="EC" id="2.4.99.28"/>
    </reaction>
</comment>
<name>A0A2M7UYA3_9BACT</name>
<evidence type="ECO:0000256" key="12">
    <source>
        <dbReference type="ARBA" id="ARBA00023136"/>
    </source>
</evidence>
<dbReference type="GO" id="GO:0008360">
    <property type="term" value="P:regulation of cell shape"/>
    <property type="evidence" value="ECO:0007669"/>
    <property type="project" value="UniProtKB-KW"/>
</dbReference>
<dbReference type="GO" id="GO:0009252">
    <property type="term" value="P:peptidoglycan biosynthetic process"/>
    <property type="evidence" value="ECO:0007669"/>
    <property type="project" value="UniProtKB-KW"/>
</dbReference>
<evidence type="ECO:0000256" key="10">
    <source>
        <dbReference type="ARBA" id="ARBA00022960"/>
    </source>
</evidence>
<gene>
    <name evidence="21" type="ORF">COX90_02385</name>
</gene>
<reference evidence="22" key="1">
    <citation type="submission" date="2017-09" db="EMBL/GenBank/DDBJ databases">
        <title>Depth-based differentiation of microbial function through sediment-hosted aquifers and enrichment of novel symbionts in the deep terrestrial subsurface.</title>
        <authorList>
            <person name="Probst A.J."/>
            <person name="Ladd B."/>
            <person name="Jarett J.K."/>
            <person name="Geller-Mcgrath D.E."/>
            <person name="Sieber C.M.K."/>
            <person name="Emerson J.B."/>
            <person name="Anantharaman K."/>
            <person name="Thomas B.C."/>
            <person name="Malmstrom R."/>
            <person name="Stieglmeier M."/>
            <person name="Klingl A."/>
            <person name="Woyke T."/>
            <person name="Ryan C.M."/>
            <person name="Banfield J.F."/>
        </authorList>
    </citation>
    <scope>NUCLEOTIDE SEQUENCE [LARGE SCALE GENOMIC DNA]</scope>
</reference>
<dbReference type="Proteomes" id="UP000230760">
    <property type="component" value="Unassembled WGS sequence"/>
</dbReference>
<dbReference type="InterPro" id="IPR012338">
    <property type="entry name" value="Beta-lactam/transpept-like"/>
</dbReference>
<keyword evidence="10" id="KW-0133">Cell shape</keyword>
<evidence type="ECO:0000256" key="6">
    <source>
        <dbReference type="ARBA" id="ARBA00022670"/>
    </source>
</evidence>
<evidence type="ECO:0000256" key="4">
    <source>
        <dbReference type="ARBA" id="ARBA00022475"/>
    </source>
</evidence>
<dbReference type="GO" id="GO:0030288">
    <property type="term" value="C:outer membrane-bounded periplasmic space"/>
    <property type="evidence" value="ECO:0007669"/>
    <property type="project" value="TreeGrafter"/>
</dbReference>
<dbReference type="GO" id="GO:0071555">
    <property type="term" value="P:cell wall organization"/>
    <property type="evidence" value="ECO:0007669"/>
    <property type="project" value="UniProtKB-KW"/>
</dbReference>
<feature type="transmembrane region" description="Helical" evidence="18">
    <location>
        <begin position="27"/>
        <end position="53"/>
    </location>
</feature>
<keyword evidence="4" id="KW-1003">Cell membrane</keyword>
<dbReference type="SUPFAM" id="SSF53955">
    <property type="entry name" value="Lysozyme-like"/>
    <property type="match status" value="1"/>
</dbReference>
<dbReference type="Gene3D" id="1.10.3810.10">
    <property type="entry name" value="Biosynthetic peptidoglycan transglycosylase-like"/>
    <property type="match status" value="1"/>
</dbReference>
<keyword evidence="5" id="KW-0121">Carboxypeptidase</keyword>
<evidence type="ECO:0000313" key="21">
    <source>
        <dbReference type="EMBL" id="PIZ88855.1"/>
    </source>
</evidence>
<evidence type="ECO:0000256" key="2">
    <source>
        <dbReference type="ARBA" id="ARBA00007090"/>
    </source>
</evidence>
<dbReference type="PANTHER" id="PTHR32282:SF11">
    <property type="entry name" value="PENICILLIN-BINDING PROTEIN 1B"/>
    <property type="match status" value="1"/>
</dbReference>
<feature type="compositionally biased region" description="Pro residues" evidence="17">
    <location>
        <begin position="676"/>
        <end position="686"/>
    </location>
</feature>
<dbReference type="InterPro" id="IPR001460">
    <property type="entry name" value="PCN-bd_Tpept"/>
</dbReference>
<comment type="similarity">
    <text evidence="3">In the N-terminal section; belongs to the glycosyltransferase 51 family.</text>
</comment>
<evidence type="ECO:0000256" key="13">
    <source>
        <dbReference type="ARBA" id="ARBA00023268"/>
    </source>
</evidence>
<evidence type="ECO:0000256" key="17">
    <source>
        <dbReference type="SAM" id="MobiDB-lite"/>
    </source>
</evidence>
<dbReference type="GO" id="GO:0008658">
    <property type="term" value="F:penicillin binding"/>
    <property type="evidence" value="ECO:0007669"/>
    <property type="project" value="InterPro"/>
</dbReference>
<dbReference type="InterPro" id="IPR023346">
    <property type="entry name" value="Lysozyme-like_dom_sf"/>
</dbReference>
<evidence type="ECO:0000259" key="20">
    <source>
        <dbReference type="Pfam" id="PF00912"/>
    </source>
</evidence>
<feature type="region of interest" description="Disordered" evidence="17">
    <location>
        <begin position="655"/>
        <end position="686"/>
    </location>
</feature>
<evidence type="ECO:0000256" key="1">
    <source>
        <dbReference type="ARBA" id="ARBA00004236"/>
    </source>
</evidence>
<keyword evidence="18" id="KW-0812">Transmembrane</keyword>
<evidence type="ECO:0000256" key="15">
    <source>
        <dbReference type="ARBA" id="ARBA00034000"/>
    </source>
</evidence>
<dbReference type="Pfam" id="PF00912">
    <property type="entry name" value="Transgly"/>
    <property type="match status" value="1"/>
</dbReference>
<dbReference type="Gene3D" id="3.40.710.10">
    <property type="entry name" value="DD-peptidase/beta-lactamase superfamily"/>
    <property type="match status" value="1"/>
</dbReference>
<evidence type="ECO:0000256" key="11">
    <source>
        <dbReference type="ARBA" id="ARBA00022984"/>
    </source>
</evidence>
<evidence type="ECO:0000256" key="18">
    <source>
        <dbReference type="SAM" id="Phobius"/>
    </source>
</evidence>
<evidence type="ECO:0000256" key="14">
    <source>
        <dbReference type="ARBA" id="ARBA00023316"/>
    </source>
</evidence>
<keyword evidence="7" id="KW-0328">Glycosyltransferase</keyword>
<keyword evidence="6" id="KW-0645">Protease</keyword>
<dbReference type="EMBL" id="PFPB01000042">
    <property type="protein sequence ID" value="PIZ88855.1"/>
    <property type="molecule type" value="Genomic_DNA"/>
</dbReference>